<reference evidence="3 4" key="1">
    <citation type="submission" date="2018-06" db="EMBL/GenBank/DDBJ databases">
        <title>Genomic Encyclopedia of Archaeal and Bacterial Type Strains, Phase II (KMG-II): from individual species to whole genera.</title>
        <authorList>
            <person name="Goeker M."/>
        </authorList>
    </citation>
    <scope>NUCLEOTIDE SEQUENCE [LARGE SCALE GENOMIC DNA]</scope>
    <source>
        <strain evidence="3 4">ATCC BAA-1881</strain>
    </source>
</reference>
<dbReference type="Proteomes" id="UP000248806">
    <property type="component" value="Unassembled WGS sequence"/>
</dbReference>
<keyword evidence="4" id="KW-1185">Reference proteome</keyword>
<keyword evidence="2" id="KW-0472">Membrane</keyword>
<feature type="region of interest" description="Disordered" evidence="1">
    <location>
        <begin position="1"/>
        <end position="22"/>
    </location>
</feature>
<protein>
    <recommendedName>
        <fullName evidence="5">VCBS repeat protein</fullName>
    </recommendedName>
</protein>
<organism evidence="3 4">
    <name type="scientific">Thermosporothrix hazakensis</name>
    <dbReference type="NCBI Taxonomy" id="644383"/>
    <lineage>
        <taxon>Bacteria</taxon>
        <taxon>Bacillati</taxon>
        <taxon>Chloroflexota</taxon>
        <taxon>Ktedonobacteria</taxon>
        <taxon>Ktedonobacterales</taxon>
        <taxon>Thermosporotrichaceae</taxon>
        <taxon>Thermosporothrix</taxon>
    </lineage>
</organism>
<accession>A0A326U4S8</accession>
<comment type="caution">
    <text evidence="3">The sequence shown here is derived from an EMBL/GenBank/DDBJ whole genome shotgun (WGS) entry which is preliminary data.</text>
</comment>
<evidence type="ECO:0000313" key="3">
    <source>
        <dbReference type="EMBL" id="PZW24232.1"/>
    </source>
</evidence>
<name>A0A326U4S8_THEHA</name>
<evidence type="ECO:0008006" key="5">
    <source>
        <dbReference type="Google" id="ProtNLM"/>
    </source>
</evidence>
<dbReference type="OrthoDB" id="149925at2"/>
<feature type="compositionally biased region" description="Basic residues" evidence="1">
    <location>
        <begin position="1"/>
        <end position="11"/>
    </location>
</feature>
<dbReference type="RefSeq" id="WP_111324990.1">
    <property type="nucleotide sequence ID" value="NZ_BIFX01000001.1"/>
</dbReference>
<evidence type="ECO:0000256" key="1">
    <source>
        <dbReference type="SAM" id="MobiDB-lite"/>
    </source>
</evidence>
<evidence type="ECO:0000256" key="2">
    <source>
        <dbReference type="SAM" id="Phobius"/>
    </source>
</evidence>
<keyword evidence="2" id="KW-1133">Transmembrane helix</keyword>
<dbReference type="AlphaFoldDB" id="A0A326U4S8"/>
<keyword evidence="2" id="KW-0812">Transmembrane</keyword>
<feature type="transmembrane region" description="Helical" evidence="2">
    <location>
        <begin position="99"/>
        <end position="123"/>
    </location>
</feature>
<feature type="region of interest" description="Disordered" evidence="1">
    <location>
        <begin position="39"/>
        <end position="62"/>
    </location>
</feature>
<gene>
    <name evidence="3" type="ORF">EI42_04680</name>
</gene>
<dbReference type="EMBL" id="QKUF01000022">
    <property type="protein sequence ID" value="PZW24232.1"/>
    <property type="molecule type" value="Genomic_DNA"/>
</dbReference>
<proteinExistence type="predicted"/>
<sequence>MDSSQVRRKSRPLGSDVIEENGGEATFFDDALFETRRPTSTRRYKAYAPPSRDTTDDPGIVYRRRSRGLQQETIDLDDDELPQSAPGKRPARKRRISPLLLILVGGIMTIVLFMLLNVVFSWWQLYQDDLHYGRPRTSHLDAVVGHEDSKEKPTHFIFLNLDRHIQVVEIPGGDPSKVRIFPGPILLGDGQDLTPVTGEVKDVDGDGKPDLLVHIQNQQIIFYNDGKTFKAR</sequence>
<evidence type="ECO:0000313" key="4">
    <source>
        <dbReference type="Proteomes" id="UP000248806"/>
    </source>
</evidence>